<reference evidence="5 6" key="1">
    <citation type="submission" date="2022-11" db="EMBL/GenBank/DDBJ databases">
        <title>The First Case of Preauricular Fistular Abscess Caused by Peptoniphilus grossensis.</title>
        <authorList>
            <person name="Byun J.-H."/>
        </authorList>
    </citation>
    <scope>NUCLEOTIDE SEQUENCE [LARGE SCALE GENOMIC DNA]</scope>
    <source>
        <strain evidence="5 6">GYB008</strain>
    </source>
</reference>
<dbReference type="PANTHER" id="PTHR30536:SF5">
    <property type="entry name" value="ALTRONATE DEHYDRATASE"/>
    <property type="match status" value="1"/>
</dbReference>
<dbReference type="InterPro" id="IPR052172">
    <property type="entry name" value="UxaA_altronate/galactarate_dh"/>
</dbReference>
<dbReference type="Pfam" id="PF04295">
    <property type="entry name" value="GD_AH_second"/>
    <property type="match status" value="1"/>
</dbReference>
<comment type="similarity">
    <text evidence="1">Belongs to the UxaA family.</text>
</comment>
<dbReference type="PANTHER" id="PTHR30536">
    <property type="entry name" value="ALTRONATE/GALACTARATE DEHYDRATASE"/>
    <property type="match status" value="1"/>
</dbReference>
<gene>
    <name evidence="5" type="ORF">PV361_05740</name>
</gene>
<evidence type="ECO:0000259" key="3">
    <source>
        <dbReference type="Pfam" id="PF04295"/>
    </source>
</evidence>
<dbReference type="GO" id="GO:0016787">
    <property type="term" value="F:hydrolase activity"/>
    <property type="evidence" value="ECO:0007669"/>
    <property type="project" value="UniProtKB-KW"/>
</dbReference>
<evidence type="ECO:0000256" key="1">
    <source>
        <dbReference type="ARBA" id="ARBA00010986"/>
    </source>
</evidence>
<evidence type="ECO:0000259" key="4">
    <source>
        <dbReference type="Pfam" id="PF20629"/>
    </source>
</evidence>
<keyword evidence="6" id="KW-1185">Reference proteome</keyword>
<comment type="caution">
    <text evidence="5">The sequence shown here is derived from an EMBL/GenBank/DDBJ whole genome shotgun (WGS) entry which is preliminary data.</text>
</comment>
<dbReference type="InterPro" id="IPR007392">
    <property type="entry name" value="GD_AH_second"/>
</dbReference>
<dbReference type="EMBL" id="JARBCY010000036">
    <property type="protein sequence ID" value="MEF3318200.1"/>
    <property type="molecule type" value="Genomic_DNA"/>
</dbReference>
<dbReference type="RefSeq" id="WP_332087331.1">
    <property type="nucleotide sequence ID" value="NZ_JARBCY010000036.1"/>
</dbReference>
<name>A0ABU7XB46_9FIRM</name>
<dbReference type="Pfam" id="PF20629">
    <property type="entry name" value="GD_AH_C"/>
    <property type="match status" value="1"/>
</dbReference>
<evidence type="ECO:0000256" key="2">
    <source>
        <dbReference type="ARBA" id="ARBA00023239"/>
    </source>
</evidence>
<keyword evidence="2" id="KW-0456">Lyase</keyword>
<feature type="domain" description="D-galactarate/Altronate dehydratase second" evidence="3">
    <location>
        <begin position="7"/>
        <end position="135"/>
    </location>
</feature>
<dbReference type="Proteomes" id="UP001328425">
    <property type="component" value="Unassembled WGS sequence"/>
</dbReference>
<evidence type="ECO:0000313" key="6">
    <source>
        <dbReference type="Proteomes" id="UP001328425"/>
    </source>
</evidence>
<protein>
    <submittedName>
        <fullName evidence="5">UxaA family hydrolase</fullName>
    </submittedName>
</protein>
<proteinExistence type="inferred from homology"/>
<sequence>MNKTFWGYKRSDGRVGIRNHVLILPASVCASDITRIIANQVEGAVSFNHQLGCSQLGEDFEWTMNVVSGYAANPNVYGTIIVGLGCENHQAGLIAEEIKKKTNKPLEILIIQEQGGTLNTIAKGTNLARQMVQDAVQLRREEFPVSELIVATECGGSDPTSGLASNPSIGELSDLVVENGGTAVLSETTEFIGAEHILARRAKNKEVHDKIYEIIYRYEDHIERNTGLSVREGNPSPGNKEGGLTTLEEKSLGCIHKGGTTSVNNVYGYGELMKKGEGLVIMDTPGNDPSSVAGMIAGGAQVVFFSTGRGTPTGHPLAPVVKITGNRETWQIMKDNLDYNASQVIYGEKTMKEQGEDLFNELIEVANGKLTKSEVFGYTETAIARAANFV</sequence>
<keyword evidence="5" id="KW-0378">Hydrolase</keyword>
<evidence type="ECO:0000313" key="5">
    <source>
        <dbReference type="EMBL" id="MEF3318200.1"/>
    </source>
</evidence>
<organism evidence="5 6">
    <name type="scientific">Peptoniphilus grossensis</name>
    <dbReference type="NCBI Taxonomy" id="1465756"/>
    <lineage>
        <taxon>Bacteria</taxon>
        <taxon>Bacillati</taxon>
        <taxon>Bacillota</taxon>
        <taxon>Tissierellia</taxon>
        <taxon>Tissierellales</taxon>
        <taxon>Peptoniphilaceae</taxon>
        <taxon>Peptoniphilus</taxon>
    </lineage>
</organism>
<dbReference type="InterPro" id="IPR048332">
    <property type="entry name" value="GD_AH_C"/>
</dbReference>
<accession>A0ABU7XB46</accession>
<feature type="domain" description="D-galactarate/Altronate dehydratase C-terminal" evidence="4">
    <location>
        <begin position="145"/>
        <end position="386"/>
    </location>
</feature>